<dbReference type="AlphaFoldDB" id="A0A0F0KLV6"/>
<keyword evidence="4 8" id="KW-0566">Pantothenate biosynthesis</keyword>
<name>A0A0F0KLV6_9MICO</name>
<evidence type="ECO:0000256" key="8">
    <source>
        <dbReference type="HAMAP-Rule" id="MF_00158"/>
    </source>
</evidence>
<evidence type="ECO:0000256" key="5">
    <source>
        <dbReference type="ARBA" id="ARBA00022741"/>
    </source>
</evidence>
<evidence type="ECO:0000256" key="6">
    <source>
        <dbReference type="ARBA" id="ARBA00022840"/>
    </source>
</evidence>
<evidence type="ECO:0000256" key="1">
    <source>
        <dbReference type="ARBA" id="ARBA00004990"/>
    </source>
</evidence>
<comment type="function">
    <text evidence="8">Catalyzes the condensation of pantoate with beta-alanine in an ATP-dependent reaction via a pantoyl-adenylate intermediate.</text>
</comment>
<feature type="binding site" evidence="8">
    <location>
        <begin position="185"/>
        <end position="188"/>
    </location>
    <ligand>
        <name>ATP</name>
        <dbReference type="ChEBI" id="CHEBI:30616"/>
    </ligand>
</feature>
<dbReference type="GO" id="GO:0005829">
    <property type="term" value="C:cytosol"/>
    <property type="evidence" value="ECO:0007669"/>
    <property type="project" value="TreeGrafter"/>
</dbReference>
<dbReference type="EMBL" id="JYIT01000080">
    <property type="protein sequence ID" value="KJL21877.1"/>
    <property type="molecule type" value="Genomic_DNA"/>
</dbReference>
<dbReference type="CDD" id="cd00560">
    <property type="entry name" value="PanC"/>
    <property type="match status" value="1"/>
</dbReference>
<reference evidence="9 10" key="1">
    <citation type="submission" date="2015-02" db="EMBL/GenBank/DDBJ databases">
        <title>Draft genome sequences of ten Microbacterium spp. with emphasis on heavy metal contaminated environments.</title>
        <authorList>
            <person name="Corretto E."/>
        </authorList>
    </citation>
    <scope>NUCLEOTIDE SEQUENCE [LARGE SCALE GENOMIC DNA]</scope>
    <source>
        <strain evidence="9 10">DSM 23848</strain>
    </source>
</reference>
<comment type="similarity">
    <text evidence="2 8">Belongs to the pantothenate synthetase family.</text>
</comment>
<feature type="binding site" evidence="8">
    <location>
        <position position="154"/>
    </location>
    <ligand>
        <name>(R)-pantoate</name>
        <dbReference type="ChEBI" id="CHEBI:15980"/>
    </ligand>
</feature>
<dbReference type="GO" id="GO:0015940">
    <property type="term" value="P:pantothenate biosynthetic process"/>
    <property type="evidence" value="ECO:0007669"/>
    <property type="project" value="UniProtKB-UniRule"/>
</dbReference>
<keyword evidence="3 8" id="KW-0436">Ligase</keyword>
<dbReference type="Gene3D" id="3.40.50.620">
    <property type="entry name" value="HUPs"/>
    <property type="match status" value="1"/>
</dbReference>
<feature type="binding site" evidence="8">
    <location>
        <position position="177"/>
    </location>
    <ligand>
        <name>ATP</name>
        <dbReference type="ChEBI" id="CHEBI:30616"/>
    </ligand>
</feature>
<evidence type="ECO:0000256" key="3">
    <source>
        <dbReference type="ARBA" id="ARBA00022598"/>
    </source>
</evidence>
<evidence type="ECO:0000256" key="4">
    <source>
        <dbReference type="ARBA" id="ARBA00022655"/>
    </source>
</evidence>
<comment type="subunit">
    <text evidence="8">Homodimer.</text>
</comment>
<comment type="miscellaneous">
    <text evidence="8">The reaction proceeds by a bi uni uni bi ping pong mechanism.</text>
</comment>
<evidence type="ECO:0000256" key="2">
    <source>
        <dbReference type="ARBA" id="ARBA00009256"/>
    </source>
</evidence>
<proteinExistence type="inferred from homology"/>
<dbReference type="EC" id="6.3.2.1" evidence="8"/>
<keyword evidence="8" id="KW-0963">Cytoplasm</keyword>
<dbReference type="NCBIfam" id="TIGR00018">
    <property type="entry name" value="panC"/>
    <property type="match status" value="1"/>
</dbReference>
<dbReference type="InterPro" id="IPR042176">
    <property type="entry name" value="Pantoate_ligase_C"/>
</dbReference>
<dbReference type="Proteomes" id="UP000033448">
    <property type="component" value="Unassembled WGS sequence"/>
</dbReference>
<protein>
    <recommendedName>
        <fullName evidence="8">Pantothenate synthetase</fullName>
        <shortName evidence="8">PS</shortName>
        <ecNumber evidence="8">6.3.2.1</ecNumber>
    </recommendedName>
    <alternativeName>
        <fullName evidence="8">Pantoate--beta-alanine ligase</fullName>
    </alternativeName>
    <alternativeName>
        <fullName evidence="8">Pantoate-activating enzyme</fullName>
    </alternativeName>
</protein>
<evidence type="ECO:0000256" key="7">
    <source>
        <dbReference type="ARBA" id="ARBA00048258"/>
    </source>
</evidence>
<dbReference type="RefSeq" id="WP_045251083.1">
    <property type="nucleotide sequence ID" value="NZ_JYIT01000080.1"/>
</dbReference>
<keyword evidence="10" id="KW-1185">Reference proteome</keyword>
<keyword evidence="5 8" id="KW-0547">Nucleotide-binding</keyword>
<sequence>MRIIRTIAEVREAVREARIQGGSVGLVPTMGAFHAGHLALMHEARRSTDLVVVSLFVNPTQFGPNEDLSRYPRDEARDAALAEGAGVDILFAPAPAEIYPDGFATTIHIAGITDVLDGASRGAHHFDGVATVVAKLFGIVAPDIAFFGQKDAQQVLVVRRLVRDLDIDVRIQAVPTVREPDGLAMSSRNVYLDPAARRQASAVNRALAAAAVAVEQGEREAAVVMDVARRALDDAGIVPEYLELRTADDLRPVTTLTGDTLLAVAAHVGAARLIDNRLLRVSA</sequence>
<comment type="pathway">
    <text evidence="1 8">Cofactor biosynthesis; (R)-pantothenate biosynthesis; (R)-pantothenate from (R)-pantoate and beta-alanine: step 1/1.</text>
</comment>
<dbReference type="GO" id="GO:0005524">
    <property type="term" value="F:ATP binding"/>
    <property type="evidence" value="ECO:0007669"/>
    <property type="project" value="UniProtKB-KW"/>
</dbReference>
<dbReference type="HAMAP" id="MF_00158">
    <property type="entry name" value="PanC"/>
    <property type="match status" value="1"/>
</dbReference>
<dbReference type="PANTHER" id="PTHR21299:SF1">
    <property type="entry name" value="PANTOATE--BETA-ALANINE LIGASE"/>
    <property type="match status" value="1"/>
</dbReference>
<dbReference type="NCBIfam" id="TIGR00125">
    <property type="entry name" value="cyt_tran_rel"/>
    <property type="match status" value="1"/>
</dbReference>
<organism evidence="9 10">
    <name type="scientific">Microbacterium azadirachtae</name>
    <dbReference type="NCBI Taxonomy" id="582680"/>
    <lineage>
        <taxon>Bacteria</taxon>
        <taxon>Bacillati</taxon>
        <taxon>Actinomycetota</taxon>
        <taxon>Actinomycetes</taxon>
        <taxon>Micrococcales</taxon>
        <taxon>Microbacteriaceae</taxon>
        <taxon>Microbacterium</taxon>
    </lineage>
</organism>
<feature type="binding site" evidence="8">
    <location>
        <position position="61"/>
    </location>
    <ligand>
        <name>beta-alanine</name>
        <dbReference type="ChEBI" id="CHEBI:57966"/>
    </ligand>
</feature>
<comment type="catalytic activity">
    <reaction evidence="7 8">
        <text>(R)-pantoate + beta-alanine + ATP = (R)-pantothenate + AMP + diphosphate + H(+)</text>
        <dbReference type="Rhea" id="RHEA:10912"/>
        <dbReference type="ChEBI" id="CHEBI:15378"/>
        <dbReference type="ChEBI" id="CHEBI:15980"/>
        <dbReference type="ChEBI" id="CHEBI:29032"/>
        <dbReference type="ChEBI" id="CHEBI:30616"/>
        <dbReference type="ChEBI" id="CHEBI:33019"/>
        <dbReference type="ChEBI" id="CHEBI:57966"/>
        <dbReference type="ChEBI" id="CHEBI:456215"/>
        <dbReference type="EC" id="6.3.2.1"/>
    </reaction>
</comment>
<dbReference type="SUPFAM" id="SSF52374">
    <property type="entry name" value="Nucleotidylyl transferase"/>
    <property type="match status" value="1"/>
</dbReference>
<gene>
    <name evidence="8 9" type="primary">panC</name>
    <name evidence="9" type="ORF">RL72_02416</name>
</gene>
<dbReference type="FunFam" id="3.40.50.620:FF:000013">
    <property type="entry name" value="Pantothenate synthetase"/>
    <property type="match status" value="1"/>
</dbReference>
<accession>A0A0F0KLV6</accession>
<dbReference type="OrthoDB" id="9773087at2"/>
<dbReference type="PATRIC" id="fig|582680.7.peg.2466"/>
<dbReference type="PANTHER" id="PTHR21299">
    <property type="entry name" value="CYTIDYLATE KINASE/PANTOATE-BETA-ALANINE LIGASE"/>
    <property type="match status" value="1"/>
</dbReference>
<dbReference type="InterPro" id="IPR004821">
    <property type="entry name" value="Cyt_trans-like"/>
</dbReference>
<feature type="active site" description="Proton donor" evidence="8">
    <location>
        <position position="37"/>
    </location>
</feature>
<dbReference type="GO" id="GO:0004592">
    <property type="term" value="F:pantoate-beta-alanine ligase activity"/>
    <property type="evidence" value="ECO:0007669"/>
    <property type="project" value="UniProtKB-UniRule"/>
</dbReference>
<dbReference type="Pfam" id="PF02569">
    <property type="entry name" value="Pantoate_ligase"/>
    <property type="match status" value="1"/>
</dbReference>
<dbReference type="InterPro" id="IPR003721">
    <property type="entry name" value="Pantoate_ligase"/>
</dbReference>
<dbReference type="InterPro" id="IPR014729">
    <property type="entry name" value="Rossmann-like_a/b/a_fold"/>
</dbReference>
<dbReference type="Gene3D" id="3.30.1300.10">
    <property type="entry name" value="Pantoate-beta-alanine ligase, C-terminal domain"/>
    <property type="match status" value="1"/>
</dbReference>
<keyword evidence="6 8" id="KW-0067">ATP-binding</keyword>
<comment type="subcellular location">
    <subcellularLocation>
        <location evidence="8">Cytoplasm</location>
    </subcellularLocation>
</comment>
<comment type="caution">
    <text evidence="9">The sequence shown here is derived from an EMBL/GenBank/DDBJ whole genome shotgun (WGS) entry which is preliminary data.</text>
</comment>
<evidence type="ECO:0000313" key="10">
    <source>
        <dbReference type="Proteomes" id="UP000033448"/>
    </source>
</evidence>
<dbReference type="UniPathway" id="UPA00028">
    <property type="reaction ID" value="UER00005"/>
</dbReference>
<feature type="binding site" evidence="8">
    <location>
        <begin position="30"/>
        <end position="37"/>
    </location>
    <ligand>
        <name>ATP</name>
        <dbReference type="ChEBI" id="CHEBI:30616"/>
    </ligand>
</feature>
<evidence type="ECO:0000313" key="9">
    <source>
        <dbReference type="EMBL" id="KJL21877.1"/>
    </source>
</evidence>
<feature type="binding site" evidence="8">
    <location>
        <position position="61"/>
    </location>
    <ligand>
        <name>(R)-pantoate</name>
        <dbReference type="ChEBI" id="CHEBI:15980"/>
    </ligand>
</feature>
<feature type="binding site" evidence="8">
    <location>
        <begin position="148"/>
        <end position="151"/>
    </location>
    <ligand>
        <name>ATP</name>
        <dbReference type="ChEBI" id="CHEBI:30616"/>
    </ligand>
</feature>